<dbReference type="RefSeq" id="WP_169200177.1">
    <property type="nucleotide sequence ID" value="NZ_WTVH02000010.1"/>
</dbReference>
<sequence>MTSQPAPLDRAAIAARIPHHGSMCLLDRVDAWDAESIRCRATSHRDRANPLRDTRGLPATAAIEYAAQAMAVHGALLAPADGTPRAGYLASVRSVELAVAQLDTIAGELEVRAERLTGNDSQVLYGFTVCAAGTTLVSGRAAVILDAAAPGAGLSRSLP</sequence>
<name>A0ABX1N6R3_9RHOO</name>
<dbReference type="CDD" id="cd01289">
    <property type="entry name" value="FabA_like"/>
    <property type="match status" value="1"/>
</dbReference>
<organism evidence="1 2">
    <name type="scientific">Aromatoleum buckelii</name>
    <dbReference type="NCBI Taxonomy" id="200254"/>
    <lineage>
        <taxon>Bacteria</taxon>
        <taxon>Pseudomonadati</taxon>
        <taxon>Pseudomonadota</taxon>
        <taxon>Betaproteobacteria</taxon>
        <taxon>Rhodocyclales</taxon>
        <taxon>Rhodocyclaceae</taxon>
        <taxon>Aromatoleum</taxon>
    </lineage>
</organism>
<comment type="caution">
    <text evidence="1">The sequence shown here is derived from an EMBL/GenBank/DDBJ whole genome shotgun (WGS) entry which is preliminary data.</text>
</comment>
<dbReference type="Pfam" id="PF22817">
    <property type="entry name" value="ApeP-like"/>
    <property type="match status" value="1"/>
</dbReference>
<accession>A0ABX1N6R3</accession>
<evidence type="ECO:0000313" key="2">
    <source>
        <dbReference type="Proteomes" id="UP000601990"/>
    </source>
</evidence>
<keyword evidence="2" id="KW-1185">Reference proteome</keyword>
<dbReference type="InterPro" id="IPR029069">
    <property type="entry name" value="HotDog_dom_sf"/>
</dbReference>
<proteinExistence type="predicted"/>
<reference evidence="1" key="1">
    <citation type="submission" date="2019-12" db="EMBL/GenBank/DDBJ databases">
        <title>Comparative genomics gives insights into the taxonomy of the Azoarcus-Aromatoleum group and reveals separate origins of nif in the plant-associated Azoarcus and non-plant-associated Aromatoleum sub-groups.</title>
        <authorList>
            <person name="Lafos M."/>
            <person name="Maluk M."/>
            <person name="Batista M."/>
            <person name="Junghare M."/>
            <person name="Carmona M."/>
            <person name="Faoro H."/>
            <person name="Cruz L.M."/>
            <person name="Battistoni F."/>
            <person name="De Souza E."/>
            <person name="Pedrosa F."/>
            <person name="Chen W.-M."/>
            <person name="Poole P.S."/>
            <person name="Dixon R.A."/>
            <person name="James E.K."/>
        </authorList>
    </citation>
    <scope>NUCLEOTIDE SEQUENCE</scope>
    <source>
        <strain evidence="1">U120</strain>
    </source>
</reference>
<dbReference type="EMBL" id="WTVH01000042">
    <property type="protein sequence ID" value="NMF94964.1"/>
    <property type="molecule type" value="Genomic_DNA"/>
</dbReference>
<dbReference type="Proteomes" id="UP000601990">
    <property type="component" value="Unassembled WGS sequence"/>
</dbReference>
<evidence type="ECO:0000313" key="1">
    <source>
        <dbReference type="EMBL" id="NMF94964.1"/>
    </source>
</evidence>
<gene>
    <name evidence="1" type="ORF">GO608_16750</name>
</gene>
<protein>
    <submittedName>
        <fullName evidence="1">Hydroxymyristoyl-ACP dehydratase</fullName>
    </submittedName>
</protein>
<dbReference type="InterPro" id="IPR016776">
    <property type="entry name" value="ApeP-like_dehydratase"/>
</dbReference>
<dbReference type="SUPFAM" id="SSF54637">
    <property type="entry name" value="Thioesterase/thiol ester dehydrase-isomerase"/>
    <property type="match status" value="1"/>
</dbReference>
<dbReference type="Gene3D" id="3.10.129.10">
    <property type="entry name" value="Hotdog Thioesterase"/>
    <property type="match status" value="1"/>
</dbReference>